<evidence type="ECO:0000313" key="3">
    <source>
        <dbReference type="Proteomes" id="UP000290819"/>
    </source>
</evidence>
<reference evidence="2 3" key="1">
    <citation type="submission" date="2017-03" db="EMBL/GenBank/DDBJ databases">
        <authorList>
            <person name="Safronova V.I."/>
            <person name="Sazanova A.L."/>
            <person name="Chirak E.R."/>
        </authorList>
    </citation>
    <scope>NUCLEOTIDE SEQUENCE [LARGE SCALE GENOMIC DNA]</scope>
    <source>
        <strain evidence="2 3">Opo-243</strain>
    </source>
</reference>
<feature type="region of interest" description="Disordered" evidence="1">
    <location>
        <begin position="1"/>
        <end position="21"/>
    </location>
</feature>
<feature type="compositionally biased region" description="Basic and acidic residues" evidence="1">
    <location>
        <begin position="1"/>
        <end position="20"/>
    </location>
</feature>
<dbReference type="OrthoDB" id="8243520at2"/>
<evidence type="ECO:0000313" key="2">
    <source>
        <dbReference type="EMBL" id="RXT42297.1"/>
    </source>
</evidence>
<protein>
    <submittedName>
        <fullName evidence="2">Uncharacterized protein</fullName>
    </submittedName>
</protein>
<organism evidence="2 3">
    <name type="scientific">Bradyrhizobium betae</name>
    <dbReference type="NCBI Taxonomy" id="244734"/>
    <lineage>
        <taxon>Bacteria</taxon>
        <taxon>Pseudomonadati</taxon>
        <taxon>Pseudomonadota</taxon>
        <taxon>Alphaproteobacteria</taxon>
        <taxon>Hyphomicrobiales</taxon>
        <taxon>Nitrobacteraceae</taxon>
        <taxon>Bradyrhizobium</taxon>
    </lineage>
</organism>
<accession>A0A4Q1UYM3</accession>
<dbReference type="EMBL" id="MZXW01000035">
    <property type="protein sequence ID" value="RXT42297.1"/>
    <property type="molecule type" value="Genomic_DNA"/>
</dbReference>
<sequence length="69" mass="7614">MMAEHRATPRDADQSTDRADQQFIRNRVASVGAMSRQSGRGYEAAPQAFVRLTGSHLAKPRASRTLVTE</sequence>
<comment type="caution">
    <text evidence="2">The sequence shown here is derived from an EMBL/GenBank/DDBJ whole genome shotgun (WGS) entry which is preliminary data.</text>
</comment>
<evidence type="ECO:0000256" key="1">
    <source>
        <dbReference type="SAM" id="MobiDB-lite"/>
    </source>
</evidence>
<gene>
    <name evidence="2" type="ORF">B5V03_25720</name>
</gene>
<keyword evidence="3" id="KW-1185">Reference proteome</keyword>
<dbReference type="AlphaFoldDB" id="A0A4Q1UYM3"/>
<dbReference type="RefSeq" id="WP_129273214.1">
    <property type="nucleotide sequence ID" value="NZ_MZXW01000035.1"/>
</dbReference>
<dbReference type="Proteomes" id="UP000290819">
    <property type="component" value="Unassembled WGS sequence"/>
</dbReference>
<name>A0A4Q1UYM3_9BRAD</name>
<proteinExistence type="predicted"/>